<comment type="similarity">
    <text evidence="1 6">Belongs to the aldehyde dehydrogenase family.</text>
</comment>
<evidence type="ECO:0000313" key="9">
    <source>
        <dbReference type="Proteomes" id="UP001185863"/>
    </source>
</evidence>
<keyword evidence="2 6" id="KW-0560">Oxidoreductase</keyword>
<reference evidence="8" key="1">
    <citation type="submission" date="2023-10" db="EMBL/GenBank/DDBJ databases">
        <title>Development of a sustainable strategy for remediation of hydrocarbon-contaminated territories based on the waste exchange concept.</title>
        <authorList>
            <person name="Krivoruchko A."/>
        </authorList>
    </citation>
    <scope>NUCLEOTIDE SEQUENCE</scope>
    <source>
        <strain evidence="8">IEGM 68</strain>
    </source>
</reference>
<evidence type="ECO:0000256" key="4">
    <source>
        <dbReference type="ARBA" id="ARBA00049194"/>
    </source>
</evidence>
<dbReference type="EMBL" id="JAWLUP010000006">
    <property type="protein sequence ID" value="MDV7263942.1"/>
    <property type="molecule type" value="Genomic_DNA"/>
</dbReference>
<dbReference type="Pfam" id="PF00171">
    <property type="entry name" value="Aldedh"/>
    <property type="match status" value="1"/>
</dbReference>
<dbReference type="InterPro" id="IPR029510">
    <property type="entry name" value="Ald_DH_CS_GLU"/>
</dbReference>
<evidence type="ECO:0000256" key="5">
    <source>
        <dbReference type="PROSITE-ProRule" id="PRU10007"/>
    </source>
</evidence>
<dbReference type="CDD" id="cd07138">
    <property type="entry name" value="ALDH_CddD_SSP0762"/>
    <property type="match status" value="1"/>
</dbReference>
<dbReference type="PROSITE" id="PS00687">
    <property type="entry name" value="ALDEHYDE_DEHYDR_GLU"/>
    <property type="match status" value="1"/>
</dbReference>
<dbReference type="PANTHER" id="PTHR42804">
    <property type="entry name" value="ALDEHYDE DEHYDROGENASE"/>
    <property type="match status" value="1"/>
</dbReference>
<dbReference type="InterPro" id="IPR016161">
    <property type="entry name" value="Ald_DH/histidinol_DH"/>
</dbReference>
<dbReference type="InterPro" id="IPR016162">
    <property type="entry name" value="Ald_DH_N"/>
</dbReference>
<dbReference type="InterPro" id="IPR016160">
    <property type="entry name" value="Ald_DH_CS_CYS"/>
</dbReference>
<sequence length="472" mass="50031">MTDYSKLFINGAWVPSQGTGTIDVVNPATEVVIASVPSGSIADVEDAVSAARKAFEGWAQTPVRDRTQILRRIADGIERRRIELAQLITDEMGAPISFTTAMQVPLPINSFRAAADAADALEFEAINGNTVIVREPVGVVGAITPWNYPLHQLAAKVAYALAAGNTVVAKPSELAPLDSWILAEIITEAGLPAGVFNLVSGPGPTVGEAIAAHPDVDMVSFTGSTRAGMRVSELAAKTVKRVTLELGGKSPNVVLPDADLHAVIPSAVQLAYLNTGQTCAALTRLLVPRPKLAETEELIKKHVEALSVGNPRSPETALGPLVSTDQRTRVLNYIDQGIREGAKLVTGGPGTVPGVDSGFYVRPTVFSEVTADMVIHREEIFGPVLVIVPYDTESDAVRLANDTDYGLAGAVWSSDTAKARNVASRIRAGQIYVNGGAFNPNSPFGGYKRSGNGREYGRFGLEEFLEVKAIEI</sequence>
<dbReference type="Proteomes" id="UP001185863">
    <property type="component" value="Unassembled WGS sequence"/>
</dbReference>
<evidence type="ECO:0000256" key="6">
    <source>
        <dbReference type="RuleBase" id="RU003345"/>
    </source>
</evidence>
<feature type="active site" evidence="5">
    <location>
        <position position="245"/>
    </location>
</feature>
<organism evidence="8 9">
    <name type="scientific">Rhodococcus oxybenzonivorans</name>
    <dbReference type="NCBI Taxonomy" id="1990687"/>
    <lineage>
        <taxon>Bacteria</taxon>
        <taxon>Bacillati</taxon>
        <taxon>Actinomycetota</taxon>
        <taxon>Actinomycetes</taxon>
        <taxon>Mycobacteriales</taxon>
        <taxon>Nocardiaceae</taxon>
        <taxon>Rhodococcus</taxon>
    </lineage>
</organism>
<protein>
    <recommendedName>
        <fullName evidence="3">aldehyde dehydrogenase (NAD(+))</fullName>
        <ecNumber evidence="3">1.2.1.3</ecNumber>
    </recommendedName>
</protein>
<dbReference type="PROSITE" id="PS00070">
    <property type="entry name" value="ALDEHYDE_DEHYDR_CYS"/>
    <property type="match status" value="1"/>
</dbReference>
<comment type="catalytic activity">
    <reaction evidence="4">
        <text>an aldehyde + NAD(+) + H2O = a carboxylate + NADH + 2 H(+)</text>
        <dbReference type="Rhea" id="RHEA:16185"/>
        <dbReference type="ChEBI" id="CHEBI:15377"/>
        <dbReference type="ChEBI" id="CHEBI:15378"/>
        <dbReference type="ChEBI" id="CHEBI:17478"/>
        <dbReference type="ChEBI" id="CHEBI:29067"/>
        <dbReference type="ChEBI" id="CHEBI:57540"/>
        <dbReference type="ChEBI" id="CHEBI:57945"/>
        <dbReference type="EC" id="1.2.1.3"/>
    </reaction>
</comment>
<dbReference type="PANTHER" id="PTHR42804:SF1">
    <property type="entry name" value="ALDEHYDE DEHYDROGENASE-RELATED"/>
    <property type="match status" value="1"/>
</dbReference>
<accession>A0AAE4UWI7</accession>
<name>A0AAE4UWI7_9NOCA</name>
<comment type="caution">
    <text evidence="8">The sequence shown here is derived from an EMBL/GenBank/DDBJ whole genome shotgun (WGS) entry which is preliminary data.</text>
</comment>
<dbReference type="FunFam" id="3.40.605.10:FF:000007">
    <property type="entry name" value="NAD/NADP-dependent betaine aldehyde dehydrogenase"/>
    <property type="match status" value="1"/>
</dbReference>
<evidence type="ECO:0000256" key="3">
    <source>
        <dbReference type="ARBA" id="ARBA00024226"/>
    </source>
</evidence>
<gene>
    <name evidence="8" type="ORF">R4315_05135</name>
</gene>
<dbReference type="InterPro" id="IPR016163">
    <property type="entry name" value="Ald_DH_C"/>
</dbReference>
<evidence type="ECO:0000259" key="7">
    <source>
        <dbReference type="Pfam" id="PF00171"/>
    </source>
</evidence>
<dbReference type="GO" id="GO:0004029">
    <property type="term" value="F:aldehyde dehydrogenase (NAD+) activity"/>
    <property type="evidence" value="ECO:0007669"/>
    <property type="project" value="UniProtKB-EC"/>
</dbReference>
<proteinExistence type="inferred from homology"/>
<evidence type="ECO:0000256" key="1">
    <source>
        <dbReference type="ARBA" id="ARBA00009986"/>
    </source>
</evidence>
<dbReference type="InterPro" id="IPR015590">
    <property type="entry name" value="Aldehyde_DH_dom"/>
</dbReference>
<dbReference type="Gene3D" id="3.40.605.10">
    <property type="entry name" value="Aldehyde Dehydrogenase, Chain A, domain 1"/>
    <property type="match status" value="1"/>
</dbReference>
<evidence type="ECO:0000256" key="2">
    <source>
        <dbReference type="ARBA" id="ARBA00023002"/>
    </source>
</evidence>
<dbReference type="EC" id="1.2.1.3" evidence="3"/>
<dbReference type="AlphaFoldDB" id="A0AAE4UWI7"/>
<evidence type="ECO:0000313" key="8">
    <source>
        <dbReference type="EMBL" id="MDV7263942.1"/>
    </source>
</evidence>
<dbReference type="FunFam" id="3.40.309.10:FF:000012">
    <property type="entry name" value="Betaine aldehyde dehydrogenase"/>
    <property type="match status" value="1"/>
</dbReference>
<feature type="domain" description="Aldehyde dehydrogenase" evidence="7">
    <location>
        <begin position="13"/>
        <end position="470"/>
    </location>
</feature>
<dbReference type="Gene3D" id="3.40.309.10">
    <property type="entry name" value="Aldehyde Dehydrogenase, Chain A, domain 2"/>
    <property type="match status" value="1"/>
</dbReference>
<dbReference type="SUPFAM" id="SSF53720">
    <property type="entry name" value="ALDH-like"/>
    <property type="match status" value="1"/>
</dbReference>
<dbReference type="RefSeq" id="WP_317745652.1">
    <property type="nucleotide sequence ID" value="NZ_JAWLUP010000006.1"/>
</dbReference>